<comment type="pathway">
    <text evidence="2 10">Protein modification; peptidyl-diphthamide biosynthesis.</text>
</comment>
<keyword evidence="6 10" id="KW-0479">Metal-binding</keyword>
<evidence type="ECO:0000256" key="3">
    <source>
        <dbReference type="ARBA" id="ARBA00012221"/>
    </source>
</evidence>
<evidence type="ECO:0000256" key="2">
    <source>
        <dbReference type="ARBA" id="ARBA00005156"/>
    </source>
</evidence>
<evidence type="ECO:0000256" key="1">
    <source>
        <dbReference type="ARBA" id="ARBA00001966"/>
    </source>
</evidence>
<dbReference type="Gene3D" id="3.40.50.11840">
    <property type="entry name" value="Diphthamide synthesis DPH1/DPH2 domain 1"/>
    <property type="match status" value="1"/>
</dbReference>
<evidence type="ECO:0000256" key="6">
    <source>
        <dbReference type="ARBA" id="ARBA00022723"/>
    </source>
</evidence>
<dbReference type="PANTHER" id="PTHR10762:SF1">
    <property type="entry name" value="2-(3-AMINO-3-CARBOXYPROPYL)HISTIDINE SYNTHASE SUBUNIT 1"/>
    <property type="match status" value="1"/>
</dbReference>
<dbReference type="InterPro" id="IPR042263">
    <property type="entry name" value="DPH1/DPH2_1"/>
</dbReference>
<dbReference type="GO" id="GO:0046872">
    <property type="term" value="F:metal ion binding"/>
    <property type="evidence" value="ECO:0007669"/>
    <property type="project" value="UniProtKB-KW"/>
</dbReference>
<evidence type="ECO:0000256" key="5">
    <source>
        <dbReference type="ARBA" id="ARBA00022691"/>
    </source>
</evidence>
<dbReference type="EMBL" id="DTAI01000120">
    <property type="protein sequence ID" value="HGN36721.1"/>
    <property type="molecule type" value="Genomic_DNA"/>
</dbReference>
<dbReference type="SFLD" id="SFLDS00032">
    <property type="entry name" value="Radical_SAM_3-amino-3-carboxyp"/>
    <property type="match status" value="1"/>
</dbReference>
<gene>
    <name evidence="11" type="ORF">ENT87_04130</name>
</gene>
<dbReference type="InterPro" id="IPR042265">
    <property type="entry name" value="DPH1/DPH2_3"/>
</dbReference>
<accession>A0A7J3I7Z2</accession>
<dbReference type="InterPro" id="IPR042264">
    <property type="entry name" value="DPH1/DPH2_2"/>
</dbReference>
<evidence type="ECO:0000313" key="11">
    <source>
        <dbReference type="EMBL" id="HGN36721.1"/>
    </source>
</evidence>
<dbReference type="InterPro" id="IPR035435">
    <property type="entry name" value="DPH1/DPH2_euk_archaea"/>
</dbReference>
<comment type="catalytic activity">
    <reaction evidence="9 10">
        <text>L-histidyl-[translation elongation factor 2] + S-adenosyl-L-methionine = 2-[(3S)-amino-3-carboxypropyl]-L-histidyl-[translation elongation factor 2] + S-methyl-5'-thioadenosine + H(+)</text>
        <dbReference type="Rhea" id="RHEA:36783"/>
        <dbReference type="Rhea" id="RHEA-COMP:9748"/>
        <dbReference type="Rhea" id="RHEA-COMP:9749"/>
        <dbReference type="ChEBI" id="CHEBI:15378"/>
        <dbReference type="ChEBI" id="CHEBI:17509"/>
        <dbReference type="ChEBI" id="CHEBI:29979"/>
        <dbReference type="ChEBI" id="CHEBI:59789"/>
        <dbReference type="ChEBI" id="CHEBI:73995"/>
        <dbReference type="EC" id="2.5.1.108"/>
    </reaction>
</comment>
<dbReference type="Pfam" id="PF01866">
    <property type="entry name" value="Diphthamide_syn"/>
    <property type="match status" value="1"/>
</dbReference>
<evidence type="ECO:0000256" key="10">
    <source>
        <dbReference type="PIRNR" id="PIRNR004967"/>
    </source>
</evidence>
<name>A0A7J3I7Z2_9CREN</name>
<dbReference type="PIRSF" id="PIRSF004967">
    <property type="entry name" value="DPH1"/>
    <property type="match status" value="1"/>
</dbReference>
<reference evidence="11" key="1">
    <citation type="journal article" date="2020" name="mSystems">
        <title>Genome- and Community-Level Interaction Insights into Carbon Utilization and Element Cycling Functions of Hydrothermarchaeota in Hydrothermal Sediment.</title>
        <authorList>
            <person name="Zhou Z."/>
            <person name="Liu Y."/>
            <person name="Xu W."/>
            <person name="Pan J."/>
            <person name="Luo Z.H."/>
            <person name="Li M."/>
        </authorList>
    </citation>
    <scope>NUCLEOTIDE SEQUENCE [LARGE SCALE GENOMIC DNA]</scope>
    <source>
        <strain evidence="11">SpSt-618</strain>
    </source>
</reference>
<organism evidence="11">
    <name type="scientific">Ignisphaera aggregans</name>
    <dbReference type="NCBI Taxonomy" id="334771"/>
    <lineage>
        <taxon>Archaea</taxon>
        <taxon>Thermoproteota</taxon>
        <taxon>Thermoprotei</taxon>
        <taxon>Desulfurococcales</taxon>
        <taxon>Desulfurococcaceae</taxon>
        <taxon>Ignisphaera</taxon>
    </lineage>
</organism>
<dbReference type="GO" id="GO:0017183">
    <property type="term" value="P:protein histidyl modification to diphthamide"/>
    <property type="evidence" value="ECO:0007669"/>
    <property type="project" value="UniProtKB-UniRule"/>
</dbReference>
<comment type="function">
    <text evidence="10">Catalyzes the first step of diphthamide biosynthesis, i.e. the transfer of the 3-amino-3-carboxypropyl group from S-adenosyl-L-methionine (SAM) to the C2 position of the imidazole ring of the target histidine residue in translation elongation factor 2 (EF-2).</text>
</comment>
<comment type="cofactor">
    <cofactor evidence="1 10">
        <name>[4Fe-4S] cluster</name>
        <dbReference type="ChEBI" id="CHEBI:49883"/>
    </cofactor>
</comment>
<comment type="similarity">
    <text evidence="10">Belongs to the DPH1/DPH2 family.</text>
</comment>
<dbReference type="AlphaFoldDB" id="A0A7J3I7Z2"/>
<dbReference type="Gene3D" id="3.40.50.11860">
    <property type="entry name" value="Diphthamide synthesis DPH1/DPH2 domain 3"/>
    <property type="match status" value="1"/>
</dbReference>
<dbReference type="InterPro" id="IPR016435">
    <property type="entry name" value="DPH1/DPH2"/>
</dbReference>
<keyword evidence="4 10" id="KW-0808">Transferase</keyword>
<evidence type="ECO:0000256" key="4">
    <source>
        <dbReference type="ARBA" id="ARBA00022679"/>
    </source>
</evidence>
<dbReference type="PANTHER" id="PTHR10762">
    <property type="entry name" value="DIPHTHAMIDE BIOSYNTHESIS PROTEIN"/>
    <property type="match status" value="1"/>
</dbReference>
<protein>
    <recommendedName>
        <fullName evidence="3 10">2-(3-amino-3-carboxypropyl)histidine synthase</fullName>
        <ecNumber evidence="3 10">2.5.1.108</ecNumber>
    </recommendedName>
</protein>
<sequence>MEFCSNFNFKIEKLVDIIKQRNVQRLYIQLPEGFQQCIKFIIDNIRRLLDRDIEIFISANPSYGSCLVDEYGARTVSADLIIHFGHTPYPYYTYNSEVLFIPVEYTGIDKLRILKIIENLNLKECDKICLATSAQHATVVESICTSIERCKCIYRGIIMGCRPVPSNDCSLLIVVSGGRFHCIAQALFEYGKNGFQSLSKILCLDPYNYNLWSPVKDVEKILKVRMWKMFQAISAKRWLIIDGFYGQHREDIVARLAELLKTNGKEYYIVKALKLDREFLINIEAGRNFDAVVVASCPYLAFDFTDLDKPVLTVGEAYSVLHGDINRYAYPW</sequence>
<dbReference type="GO" id="GO:0090560">
    <property type="term" value="F:2-(3-amino-3-carboxypropyl)histidine synthase activity"/>
    <property type="evidence" value="ECO:0007669"/>
    <property type="project" value="UniProtKB-UniRule"/>
</dbReference>
<evidence type="ECO:0000256" key="9">
    <source>
        <dbReference type="ARBA" id="ARBA00048403"/>
    </source>
</evidence>
<dbReference type="UniPathway" id="UPA00559"/>
<proteinExistence type="inferred from homology"/>
<keyword evidence="8 10" id="KW-0411">Iron-sulfur</keyword>
<dbReference type="EC" id="2.5.1.108" evidence="3 10"/>
<evidence type="ECO:0000256" key="8">
    <source>
        <dbReference type="ARBA" id="ARBA00023014"/>
    </source>
</evidence>
<dbReference type="NCBIfam" id="TIGR00322">
    <property type="entry name" value="diphth2_R"/>
    <property type="match status" value="1"/>
</dbReference>
<dbReference type="GO" id="GO:0051539">
    <property type="term" value="F:4 iron, 4 sulfur cluster binding"/>
    <property type="evidence" value="ECO:0007669"/>
    <property type="project" value="UniProtKB-UniRule"/>
</dbReference>
<comment type="caution">
    <text evidence="11">The sequence shown here is derived from an EMBL/GenBank/DDBJ whole genome shotgun (WGS) entry which is preliminary data.</text>
</comment>
<keyword evidence="7 10" id="KW-0408">Iron</keyword>
<dbReference type="Gene3D" id="3.40.50.11850">
    <property type="entry name" value="Diphthamide synthesis DPH1/DPH2 domain 2"/>
    <property type="match status" value="1"/>
</dbReference>
<evidence type="ECO:0000256" key="7">
    <source>
        <dbReference type="ARBA" id="ARBA00023004"/>
    </source>
</evidence>
<keyword evidence="5 10" id="KW-0949">S-adenosyl-L-methionine</keyword>
<keyword evidence="10" id="KW-0004">4Fe-4S</keyword>